<dbReference type="PROSITE" id="PS00211">
    <property type="entry name" value="ABC_TRANSPORTER_1"/>
    <property type="match status" value="1"/>
</dbReference>
<dbReference type="Gene3D" id="3.40.50.300">
    <property type="entry name" value="P-loop containing nucleotide triphosphate hydrolases"/>
    <property type="match status" value="1"/>
</dbReference>
<name>A0A916UAQ9_9HYPH</name>
<evidence type="ECO:0000259" key="11">
    <source>
        <dbReference type="PROSITE" id="PS50893"/>
    </source>
</evidence>
<dbReference type="NCBIfam" id="TIGR02142">
    <property type="entry name" value="modC_ABC"/>
    <property type="match status" value="1"/>
</dbReference>
<evidence type="ECO:0000259" key="12">
    <source>
        <dbReference type="PROSITE" id="PS51866"/>
    </source>
</evidence>
<keyword evidence="9" id="KW-0472">Membrane</keyword>
<dbReference type="InterPro" id="IPR004606">
    <property type="entry name" value="Mop_domain"/>
</dbReference>
<dbReference type="SUPFAM" id="SSF52540">
    <property type="entry name" value="P-loop containing nucleoside triphosphate hydrolases"/>
    <property type="match status" value="1"/>
</dbReference>
<dbReference type="PANTHER" id="PTHR43514">
    <property type="entry name" value="ABC TRANSPORTER I FAMILY MEMBER 10"/>
    <property type="match status" value="1"/>
</dbReference>
<reference evidence="13" key="2">
    <citation type="submission" date="2020-09" db="EMBL/GenBank/DDBJ databases">
        <authorList>
            <person name="Sun Q."/>
            <person name="Zhou Y."/>
        </authorList>
    </citation>
    <scope>NUCLEOTIDE SEQUENCE</scope>
    <source>
        <strain evidence="13">CGMCC 1.12919</strain>
    </source>
</reference>
<comment type="similarity">
    <text evidence="1">Belongs to the ABC transporter superfamily.</text>
</comment>
<dbReference type="InterPro" id="IPR003439">
    <property type="entry name" value="ABC_transporter-like_ATP-bd"/>
</dbReference>
<feature type="domain" description="Mop" evidence="12">
    <location>
        <begin position="290"/>
        <end position="357"/>
    </location>
</feature>
<dbReference type="GO" id="GO:0005524">
    <property type="term" value="F:ATP binding"/>
    <property type="evidence" value="ECO:0007669"/>
    <property type="project" value="UniProtKB-KW"/>
</dbReference>
<keyword evidence="7 13" id="KW-0067">ATP-binding</keyword>
<evidence type="ECO:0000256" key="1">
    <source>
        <dbReference type="ARBA" id="ARBA00005417"/>
    </source>
</evidence>
<evidence type="ECO:0000256" key="3">
    <source>
        <dbReference type="ARBA" id="ARBA00022475"/>
    </source>
</evidence>
<dbReference type="PROSITE" id="PS51866">
    <property type="entry name" value="MOP"/>
    <property type="match status" value="1"/>
</dbReference>
<dbReference type="InterPro" id="IPR011868">
    <property type="entry name" value="ModC_ABC_ATP-bd"/>
</dbReference>
<dbReference type="InterPro" id="IPR005116">
    <property type="entry name" value="Transp-assoc_OB_typ1"/>
</dbReference>
<dbReference type="GO" id="GO:0016020">
    <property type="term" value="C:membrane"/>
    <property type="evidence" value="ECO:0007669"/>
    <property type="project" value="InterPro"/>
</dbReference>
<gene>
    <name evidence="13" type="primary">modC</name>
    <name evidence="13" type="ORF">GCM10010994_26480</name>
</gene>
<dbReference type="InterPro" id="IPR017871">
    <property type="entry name" value="ABC_transporter-like_CS"/>
</dbReference>
<organism evidence="13 14">
    <name type="scientific">Chelatococcus reniformis</name>
    <dbReference type="NCBI Taxonomy" id="1494448"/>
    <lineage>
        <taxon>Bacteria</taxon>
        <taxon>Pseudomonadati</taxon>
        <taxon>Pseudomonadota</taxon>
        <taxon>Alphaproteobacteria</taxon>
        <taxon>Hyphomicrobiales</taxon>
        <taxon>Chelatococcaceae</taxon>
        <taxon>Chelatococcus</taxon>
    </lineage>
</organism>
<evidence type="ECO:0000256" key="8">
    <source>
        <dbReference type="ARBA" id="ARBA00022967"/>
    </source>
</evidence>
<evidence type="ECO:0000256" key="2">
    <source>
        <dbReference type="ARBA" id="ARBA00022448"/>
    </source>
</evidence>
<evidence type="ECO:0000256" key="10">
    <source>
        <dbReference type="PROSITE-ProRule" id="PRU01213"/>
    </source>
</evidence>
<evidence type="ECO:0000313" key="14">
    <source>
        <dbReference type="Proteomes" id="UP000637002"/>
    </source>
</evidence>
<keyword evidence="2" id="KW-0813">Transport</keyword>
<feature type="domain" description="ABC transporter" evidence="11">
    <location>
        <begin position="1"/>
        <end position="233"/>
    </location>
</feature>
<dbReference type="SMART" id="SM00382">
    <property type="entry name" value="AAA"/>
    <property type="match status" value="1"/>
</dbReference>
<evidence type="ECO:0000313" key="13">
    <source>
        <dbReference type="EMBL" id="GGC66567.1"/>
    </source>
</evidence>
<dbReference type="InterPro" id="IPR050334">
    <property type="entry name" value="Molybdenum_import_ModC"/>
</dbReference>
<keyword evidence="4 10" id="KW-0500">Molybdenum</keyword>
<keyword evidence="8" id="KW-1278">Translocase</keyword>
<proteinExistence type="inferred from homology"/>
<dbReference type="Pfam" id="PF00005">
    <property type="entry name" value="ABC_tran"/>
    <property type="match status" value="1"/>
</dbReference>
<comment type="caution">
    <text evidence="13">The sequence shown here is derived from an EMBL/GenBank/DDBJ whole genome shotgun (WGS) entry which is preliminary data.</text>
</comment>
<sequence>MISIDVDKRLGAFHLVAKFAGGPGIVALSGRSGSGKSTLVRLIAGLDRPDRGRIALGPAHVLVDTERGIFVPKHRRRIGLVFQDAQLFPHLTVRQNLLFGRVFAPRAARRVGFDAVVETLGVGHLLARRTPRLSGGERQRVAIGRALLACPHLLLMDEPLASLDDARKAEILPLIERLRDEFGTPIVYVSHAMAEVARLAQTVVLLDAGRVVAVGSPQQTLGLADPGDRFAQATVLDVTLGEVDAAYGLTALHHPAGTLSLPAELAPPGKPVRVIIHATDVSLATARPVQVSIRNVLAGHVAAIEPQGPALVAVRIALAGDGLLTASATRKAVDELALAPGKPVYALIKTVAIDERPLIG</sequence>
<dbReference type="InterPro" id="IPR027417">
    <property type="entry name" value="P-loop_NTPase"/>
</dbReference>
<keyword evidence="5" id="KW-0997">Cell inner membrane</keyword>
<keyword evidence="14" id="KW-1185">Reference proteome</keyword>
<dbReference type="EMBL" id="BMGG01000004">
    <property type="protein sequence ID" value="GGC66567.1"/>
    <property type="molecule type" value="Genomic_DNA"/>
</dbReference>
<evidence type="ECO:0000256" key="6">
    <source>
        <dbReference type="ARBA" id="ARBA00022741"/>
    </source>
</evidence>
<accession>A0A916UAQ9</accession>
<keyword evidence="6" id="KW-0547">Nucleotide-binding</keyword>
<protein>
    <submittedName>
        <fullName evidence="13">Molybdenum import ATP-binding protein ModC</fullName>
    </submittedName>
</protein>
<dbReference type="Proteomes" id="UP000637002">
    <property type="component" value="Unassembled WGS sequence"/>
</dbReference>
<dbReference type="GO" id="GO:0016887">
    <property type="term" value="F:ATP hydrolysis activity"/>
    <property type="evidence" value="ECO:0007669"/>
    <property type="project" value="InterPro"/>
</dbReference>
<dbReference type="PROSITE" id="PS50893">
    <property type="entry name" value="ABC_TRANSPORTER_2"/>
    <property type="match status" value="1"/>
</dbReference>
<reference evidence="13" key="1">
    <citation type="journal article" date="2014" name="Int. J. Syst. Evol. Microbiol.">
        <title>Complete genome sequence of Corynebacterium casei LMG S-19264T (=DSM 44701T), isolated from a smear-ripened cheese.</title>
        <authorList>
            <consortium name="US DOE Joint Genome Institute (JGI-PGF)"/>
            <person name="Walter F."/>
            <person name="Albersmeier A."/>
            <person name="Kalinowski J."/>
            <person name="Ruckert C."/>
        </authorList>
    </citation>
    <scope>NUCLEOTIDE SEQUENCE</scope>
    <source>
        <strain evidence="13">CGMCC 1.12919</strain>
    </source>
</reference>
<evidence type="ECO:0000256" key="4">
    <source>
        <dbReference type="ARBA" id="ARBA00022505"/>
    </source>
</evidence>
<evidence type="ECO:0000256" key="9">
    <source>
        <dbReference type="ARBA" id="ARBA00023136"/>
    </source>
</evidence>
<dbReference type="AlphaFoldDB" id="A0A916UAQ9"/>
<dbReference type="Pfam" id="PF03459">
    <property type="entry name" value="TOBE"/>
    <property type="match status" value="1"/>
</dbReference>
<dbReference type="PANTHER" id="PTHR43514:SF4">
    <property type="entry name" value="ABC TRANSPORTER I FAMILY MEMBER 10"/>
    <property type="match status" value="1"/>
</dbReference>
<dbReference type="GO" id="GO:0140359">
    <property type="term" value="F:ABC-type transporter activity"/>
    <property type="evidence" value="ECO:0007669"/>
    <property type="project" value="InterPro"/>
</dbReference>
<evidence type="ECO:0000256" key="7">
    <source>
        <dbReference type="ARBA" id="ARBA00022840"/>
    </source>
</evidence>
<evidence type="ECO:0000256" key="5">
    <source>
        <dbReference type="ARBA" id="ARBA00022519"/>
    </source>
</evidence>
<dbReference type="InterPro" id="IPR003593">
    <property type="entry name" value="AAA+_ATPase"/>
</dbReference>
<dbReference type="SUPFAM" id="SSF50331">
    <property type="entry name" value="MOP-like"/>
    <property type="match status" value="1"/>
</dbReference>
<dbReference type="Gene3D" id="2.40.50.100">
    <property type="match status" value="1"/>
</dbReference>
<dbReference type="RefSeq" id="WP_188609628.1">
    <property type="nucleotide sequence ID" value="NZ_BMGG01000004.1"/>
</dbReference>
<dbReference type="InterPro" id="IPR008995">
    <property type="entry name" value="Mo/tungstate-bd_C_term_dom"/>
</dbReference>
<keyword evidence="3" id="KW-1003">Cell membrane</keyword>
<dbReference type="GO" id="GO:0015098">
    <property type="term" value="F:molybdate ion transmembrane transporter activity"/>
    <property type="evidence" value="ECO:0007669"/>
    <property type="project" value="InterPro"/>
</dbReference>